<proteinExistence type="predicted"/>
<name>A0A0P0RKP9_9BURK</name>
<accession>A0A0P0RKP9</accession>
<dbReference type="CDD" id="cd01004">
    <property type="entry name" value="PBP2_MidA_like"/>
    <property type="match status" value="1"/>
</dbReference>
<gene>
    <name evidence="4" type="ORF">K788_0005113</name>
</gene>
<feature type="chain" id="PRO_5006054411" evidence="2">
    <location>
        <begin position="27"/>
        <end position="312"/>
    </location>
</feature>
<dbReference type="PANTHER" id="PTHR35936">
    <property type="entry name" value="MEMBRANE-BOUND LYTIC MUREIN TRANSGLYCOSYLASE F"/>
    <property type="match status" value="1"/>
</dbReference>
<geneLocation type="plasmid" evidence="5"/>
<evidence type="ECO:0000259" key="3">
    <source>
        <dbReference type="SMART" id="SM00062"/>
    </source>
</evidence>
<sequence>MTDRRHFILASLALGSLFLHNAEARAAVDLSPQQPGRVRTRQNAEALAALAAVGNHYRFVKEGYFTVAISPHLPPTATYATDARTVVGSDADYAQLIADSLGLKLQIIPIAWADWPLGLSSGKYDAVISNVGVTEQRKEKFDFTTYRQGLHGFYVRTASPIRKIAAPNDIAGLKLITGSGTIQEKILLEWDRQNVAKGLAAIQIQYFDDDAASRVALLSGRADAVFNPNAPLAYDAATTGAIRQVGTVNAGWPARADVAIATRKGSGLVDALTVATNGLIADGSYTRSLARWGIQSEALSRSESNPPGLPKF</sequence>
<dbReference type="KEGG" id="bcai:K788_0005113"/>
<evidence type="ECO:0000313" key="4">
    <source>
        <dbReference type="EMBL" id="ALL69398.1"/>
    </source>
</evidence>
<keyword evidence="1 2" id="KW-0732">Signal</keyword>
<feature type="domain" description="Solute-binding protein family 3/N-terminal" evidence="3">
    <location>
        <begin position="64"/>
        <end position="294"/>
    </location>
</feature>
<dbReference type="RefSeq" id="WP_035995898.1">
    <property type="nucleotide sequence ID" value="NZ_CP012748.1"/>
</dbReference>
<dbReference type="InterPro" id="IPR001638">
    <property type="entry name" value="Solute-binding_3/MltF_N"/>
</dbReference>
<dbReference type="SMART" id="SM00062">
    <property type="entry name" value="PBPb"/>
    <property type="match status" value="1"/>
</dbReference>
<dbReference type="EMBL" id="CP012748">
    <property type="protein sequence ID" value="ALL69398.1"/>
    <property type="molecule type" value="Genomic_DNA"/>
</dbReference>
<feature type="signal peptide" evidence="2">
    <location>
        <begin position="1"/>
        <end position="26"/>
    </location>
</feature>
<dbReference type="AlphaFoldDB" id="A0A0P0RKP9"/>
<protein>
    <submittedName>
        <fullName evidence="4">Amino acid ABC transporter substrate-binding protein, PAAT family</fullName>
    </submittedName>
</protein>
<dbReference type="Pfam" id="PF00497">
    <property type="entry name" value="SBP_bac_3"/>
    <property type="match status" value="1"/>
</dbReference>
<dbReference type="GeneID" id="69972974"/>
<reference evidence="4 5" key="1">
    <citation type="journal article" date="2014" name="Genome Announc.">
        <title>Draft Genome Sequence of the Haloacid-Degrading Burkholderia caribensis Strain MBA4.</title>
        <authorList>
            <person name="Pan Y."/>
            <person name="Kong K.F."/>
            <person name="Tsang J.S."/>
        </authorList>
    </citation>
    <scope>NUCLEOTIDE SEQUENCE [LARGE SCALE GENOMIC DNA]</scope>
    <source>
        <strain evidence="4 5">MBA4</strain>
        <plasmid evidence="5">Plasmid</plasmid>
    </source>
</reference>
<keyword evidence="4" id="KW-0614">Plasmid</keyword>
<dbReference type="SUPFAM" id="SSF53850">
    <property type="entry name" value="Periplasmic binding protein-like II"/>
    <property type="match status" value="1"/>
</dbReference>
<dbReference type="Proteomes" id="UP000019146">
    <property type="component" value="Plasmid unnamed"/>
</dbReference>
<evidence type="ECO:0000313" key="5">
    <source>
        <dbReference type="Proteomes" id="UP000019146"/>
    </source>
</evidence>
<evidence type="ECO:0000256" key="2">
    <source>
        <dbReference type="SAM" id="SignalP"/>
    </source>
</evidence>
<evidence type="ECO:0000256" key="1">
    <source>
        <dbReference type="ARBA" id="ARBA00022729"/>
    </source>
</evidence>
<organism evidence="4 5">
    <name type="scientific">Paraburkholderia caribensis MBA4</name>
    <dbReference type="NCBI Taxonomy" id="1323664"/>
    <lineage>
        <taxon>Bacteria</taxon>
        <taxon>Pseudomonadati</taxon>
        <taxon>Pseudomonadota</taxon>
        <taxon>Betaproteobacteria</taxon>
        <taxon>Burkholderiales</taxon>
        <taxon>Burkholderiaceae</taxon>
        <taxon>Paraburkholderia</taxon>
    </lineage>
</organism>
<dbReference type="PANTHER" id="PTHR35936:SF17">
    <property type="entry name" value="ARGININE-BINDING EXTRACELLULAR PROTEIN ARTP"/>
    <property type="match status" value="1"/>
</dbReference>
<dbReference type="Gene3D" id="3.40.190.10">
    <property type="entry name" value="Periplasmic binding protein-like II"/>
    <property type="match status" value="2"/>
</dbReference>